<evidence type="ECO:0000313" key="2">
    <source>
        <dbReference type="RefSeq" id="XP_030977398.1"/>
    </source>
</evidence>
<name>A0A6P8AR64_PYRGI</name>
<organism evidence="1 2">
    <name type="scientific">Pyricularia grisea</name>
    <name type="common">Crabgrass-specific blast fungus</name>
    <name type="synonym">Magnaporthe grisea</name>
    <dbReference type="NCBI Taxonomy" id="148305"/>
    <lineage>
        <taxon>Eukaryota</taxon>
        <taxon>Fungi</taxon>
        <taxon>Dikarya</taxon>
        <taxon>Ascomycota</taxon>
        <taxon>Pezizomycotina</taxon>
        <taxon>Sordariomycetes</taxon>
        <taxon>Sordariomycetidae</taxon>
        <taxon>Magnaporthales</taxon>
        <taxon>Pyriculariaceae</taxon>
        <taxon>Pyricularia</taxon>
    </lineage>
</organism>
<gene>
    <name evidence="2" type="ORF">PgNI_09494</name>
</gene>
<dbReference type="KEGG" id="pgri:PgNI_09494"/>
<reference evidence="2" key="3">
    <citation type="submission" date="2025-08" db="UniProtKB">
        <authorList>
            <consortium name="RefSeq"/>
        </authorList>
    </citation>
    <scope>IDENTIFICATION</scope>
    <source>
        <strain evidence="2">NI907</strain>
    </source>
</reference>
<dbReference type="AlphaFoldDB" id="A0A6P8AR64"/>
<keyword evidence="1" id="KW-1185">Reference proteome</keyword>
<reference evidence="2" key="1">
    <citation type="journal article" date="2019" name="Mol. Biol. Evol.">
        <title>Blast fungal genomes show frequent chromosomal changes, gene gains and losses, and effector gene turnover.</title>
        <authorList>
            <person name="Gomez Luciano L.B."/>
            <person name="Jason Tsai I."/>
            <person name="Chuma I."/>
            <person name="Tosa Y."/>
            <person name="Chen Y.H."/>
            <person name="Li J.Y."/>
            <person name="Li M.Y."/>
            <person name="Jade Lu M.Y."/>
            <person name="Nakayashiki H."/>
            <person name="Li W.H."/>
        </authorList>
    </citation>
    <scope>NUCLEOTIDE SEQUENCE</scope>
    <source>
        <strain evidence="2">NI907</strain>
    </source>
</reference>
<accession>A0A6P8AR64</accession>
<dbReference type="Proteomes" id="UP000515153">
    <property type="component" value="Unplaced"/>
</dbReference>
<evidence type="ECO:0000313" key="1">
    <source>
        <dbReference type="Proteomes" id="UP000515153"/>
    </source>
</evidence>
<dbReference type="RefSeq" id="XP_030977398.1">
    <property type="nucleotide sequence ID" value="XM_031129476.1"/>
</dbReference>
<sequence length="86" mass="9704">MAKSWVVGFLGDENHELIDGIIPAKLERILSNWVAGRHRQDATRPQQPVRSYAKLKCTYVRLRIFFILTDRVSGLSFTDITLCGGG</sequence>
<dbReference type="GeneID" id="41964384"/>
<proteinExistence type="predicted"/>
<reference evidence="2" key="2">
    <citation type="submission" date="2019-10" db="EMBL/GenBank/DDBJ databases">
        <authorList>
            <consortium name="NCBI Genome Project"/>
        </authorList>
    </citation>
    <scope>NUCLEOTIDE SEQUENCE</scope>
    <source>
        <strain evidence="2">NI907</strain>
    </source>
</reference>
<protein>
    <submittedName>
        <fullName evidence="2">Uncharacterized protein</fullName>
    </submittedName>
</protein>